<dbReference type="Pfam" id="PF00563">
    <property type="entry name" value="EAL"/>
    <property type="match status" value="1"/>
</dbReference>
<dbReference type="CDD" id="cd00130">
    <property type="entry name" value="PAS"/>
    <property type="match status" value="2"/>
</dbReference>
<feature type="domain" description="PAS" evidence="2">
    <location>
        <begin position="158"/>
        <end position="213"/>
    </location>
</feature>
<dbReference type="InterPro" id="IPR013767">
    <property type="entry name" value="PAS_fold"/>
</dbReference>
<dbReference type="InterPro" id="IPR000700">
    <property type="entry name" value="PAS-assoc_C"/>
</dbReference>
<reference evidence="6 8" key="1">
    <citation type="submission" date="2017-08" db="EMBL/GenBank/DDBJ databases">
        <title>Draft Genome Sequence of the Marine Bacterium Oceanimonas baumannii ATCC 700832.</title>
        <authorList>
            <person name="Mcclelland W.D."/>
            <person name="Brennan M.A."/>
            <person name="Trachtenberg A.M."/>
            <person name="Maclea K.S."/>
        </authorList>
    </citation>
    <scope>NUCLEOTIDE SEQUENCE [LARGE SCALE GENOMIC DNA]</scope>
    <source>
        <strain evidence="6 8">ATCC 700832</strain>
    </source>
</reference>
<dbReference type="InterPro" id="IPR000014">
    <property type="entry name" value="PAS"/>
</dbReference>
<protein>
    <submittedName>
        <fullName evidence="6">PAS domain S-box protein</fullName>
    </submittedName>
    <submittedName>
        <fullName evidence="7">PAS domain S-box-containing protein/diguanylate cyclase (GGDEF)-like protein</fullName>
    </submittedName>
</protein>
<dbReference type="SUPFAM" id="SSF55785">
    <property type="entry name" value="PYP-like sensor domain (PAS domain)"/>
    <property type="match status" value="2"/>
</dbReference>
<organism evidence="6 8">
    <name type="scientific">Oceanimonas baumannii</name>
    <dbReference type="NCBI Taxonomy" id="129578"/>
    <lineage>
        <taxon>Bacteria</taxon>
        <taxon>Pseudomonadati</taxon>
        <taxon>Pseudomonadota</taxon>
        <taxon>Gammaproteobacteria</taxon>
        <taxon>Aeromonadales</taxon>
        <taxon>Aeromonadaceae</taxon>
        <taxon>Oceanimonas</taxon>
    </lineage>
</organism>
<evidence type="ECO:0000259" key="3">
    <source>
        <dbReference type="PROSITE" id="PS50113"/>
    </source>
</evidence>
<evidence type="ECO:0000259" key="4">
    <source>
        <dbReference type="PROSITE" id="PS50883"/>
    </source>
</evidence>
<dbReference type="Gene3D" id="3.30.450.20">
    <property type="entry name" value="PAS domain"/>
    <property type="match status" value="2"/>
</dbReference>
<dbReference type="FunFam" id="3.30.70.270:FF:000001">
    <property type="entry name" value="Diguanylate cyclase domain protein"/>
    <property type="match status" value="1"/>
</dbReference>
<dbReference type="InterPro" id="IPR043128">
    <property type="entry name" value="Rev_trsase/Diguanyl_cyclase"/>
</dbReference>
<dbReference type="SMART" id="SM00052">
    <property type="entry name" value="EAL"/>
    <property type="match status" value="1"/>
</dbReference>
<evidence type="ECO:0000259" key="5">
    <source>
        <dbReference type="PROSITE" id="PS50887"/>
    </source>
</evidence>
<gene>
    <name evidence="6" type="ORF">B6S09_09945</name>
    <name evidence="7" type="ORF">LY04_01939</name>
</gene>
<dbReference type="InterPro" id="IPR001633">
    <property type="entry name" value="EAL_dom"/>
</dbReference>
<dbReference type="Proteomes" id="UP000295058">
    <property type="component" value="Unassembled WGS sequence"/>
</dbReference>
<comment type="cofactor">
    <cofactor evidence="1">
        <name>Mg(2+)</name>
        <dbReference type="ChEBI" id="CHEBI:18420"/>
    </cofactor>
</comment>
<name>A0A235CIL5_9GAMM</name>
<dbReference type="EMBL" id="NQJF01000007">
    <property type="protein sequence ID" value="OYD24373.1"/>
    <property type="molecule type" value="Genomic_DNA"/>
</dbReference>
<evidence type="ECO:0000259" key="2">
    <source>
        <dbReference type="PROSITE" id="PS50112"/>
    </source>
</evidence>
<dbReference type="GO" id="GO:0003824">
    <property type="term" value="F:catalytic activity"/>
    <property type="evidence" value="ECO:0007669"/>
    <property type="project" value="UniProtKB-ARBA"/>
</dbReference>
<dbReference type="CDD" id="cd01949">
    <property type="entry name" value="GGDEF"/>
    <property type="match status" value="1"/>
</dbReference>
<dbReference type="OrthoDB" id="8553030at2"/>
<dbReference type="SMART" id="SM00091">
    <property type="entry name" value="PAS"/>
    <property type="match status" value="2"/>
</dbReference>
<dbReference type="PROSITE" id="PS50883">
    <property type="entry name" value="EAL"/>
    <property type="match status" value="1"/>
</dbReference>
<dbReference type="RefSeq" id="WP_094278341.1">
    <property type="nucleotide sequence ID" value="NZ_NQJF01000007.1"/>
</dbReference>
<dbReference type="CDD" id="cd01948">
    <property type="entry name" value="EAL"/>
    <property type="match status" value="1"/>
</dbReference>
<dbReference type="InterPro" id="IPR052155">
    <property type="entry name" value="Biofilm_reg_signaling"/>
</dbReference>
<dbReference type="PROSITE" id="PS50112">
    <property type="entry name" value="PAS"/>
    <property type="match status" value="2"/>
</dbReference>
<keyword evidence="9" id="KW-1185">Reference proteome</keyword>
<dbReference type="InterPro" id="IPR035919">
    <property type="entry name" value="EAL_sf"/>
</dbReference>
<dbReference type="InterPro" id="IPR001610">
    <property type="entry name" value="PAC"/>
</dbReference>
<evidence type="ECO:0000313" key="9">
    <source>
        <dbReference type="Proteomes" id="UP000295058"/>
    </source>
</evidence>
<comment type="caution">
    <text evidence="6">The sequence shown here is derived from an EMBL/GenBank/DDBJ whole genome shotgun (WGS) entry which is preliminary data.</text>
</comment>
<dbReference type="NCBIfam" id="TIGR00229">
    <property type="entry name" value="sensory_box"/>
    <property type="match status" value="2"/>
</dbReference>
<dbReference type="AlphaFoldDB" id="A0A235CIL5"/>
<proteinExistence type="predicted"/>
<sequence>MRTQKKKEEISGEMNGAYNSDTDEWRRLCTRSAAITGASRVCFVFFFHHASVVAAVLGPRFKGWQDKHFLALWRQQRFYCPLTSHELQLDGRCGYLAVPVIRKHIRGLLLLEFDVPEPSLTAMAREQLDLLAEHAALLWQEQELEAQLQDEDISSGRFMNRLKSLFLRVPVLINGFDTAGRCILWNNECERVFGWSFEELEHQAAPIEIFYPDAEERQRVIGTFREVHGTEFREWHPVDRNGHRLTTLWANIMLPNGDMICVGHDITEQRTLEVQQQLAASVFEASYDGIMLTDAANRVLKVNPSFTRITGYTPEDVAGHISTLFRHKTEAGPHLPADAQSPDHWQGECVIRRRNNTECHLLLSVSVIRDQQASVQHHVLILTDISHIKQHEAELRQRALYDSLTGIPNRQLFSELLERALAAATRNGTMVAVCYLDLDGFKQINDTLGHAAGDKLLVEVAGRMALLLRSSDAVARLGGDEFALMITGLHHALECSDILERMLSAINAPFNPGSHQVRVSASIGVAVYPEDSREGESLLCYADKAMYDAKKQGKSRYVFFEPALHSEDQARHRLYAELLDALINDEFVLHYQPKIDLFSRSMTGLEALLRWQHPERGLLTPVEFLPAVLDSDIEFELGQWVIRCLLQQMTEWSEVGHDYHASFNVSAGQLLHPEFCHNLEYLLARYAGVQPGRLELEFQENAVQNDLPKLSAVLEHCRRLGLKISLDNFGAEHASLISLKSLPVDILKIDRSFITDLLTNPADACMVEGVVQLATALQMLVVAEGMEVPELGKRLQQLGCHYVQGYGISHPMPASAINDWLVEWNRNRPFQ</sequence>
<dbReference type="Pfam" id="PF13426">
    <property type="entry name" value="PAS_9"/>
    <property type="match status" value="1"/>
</dbReference>
<dbReference type="InterPro" id="IPR035965">
    <property type="entry name" value="PAS-like_dom_sf"/>
</dbReference>
<feature type="domain" description="PAC" evidence="3">
    <location>
        <begin position="345"/>
        <end position="397"/>
    </location>
</feature>
<accession>A0A235CIL5</accession>
<dbReference type="SMART" id="SM00086">
    <property type="entry name" value="PAC"/>
    <property type="match status" value="1"/>
</dbReference>
<reference evidence="7 9" key="2">
    <citation type="submission" date="2019-03" db="EMBL/GenBank/DDBJ databases">
        <title>Genomic Encyclopedia of Archaeal and Bacterial Type Strains, Phase II (KMG-II): from individual species to whole genera.</title>
        <authorList>
            <person name="Goeker M."/>
        </authorList>
    </citation>
    <scope>NUCLEOTIDE SEQUENCE [LARGE SCALE GENOMIC DNA]</scope>
    <source>
        <strain evidence="7 9">DSM 15594</strain>
    </source>
</reference>
<dbReference type="PROSITE" id="PS50887">
    <property type="entry name" value="GGDEF"/>
    <property type="match status" value="1"/>
</dbReference>
<dbReference type="Proteomes" id="UP000243640">
    <property type="component" value="Unassembled WGS sequence"/>
</dbReference>
<dbReference type="SUPFAM" id="SSF141868">
    <property type="entry name" value="EAL domain-like"/>
    <property type="match status" value="1"/>
</dbReference>
<evidence type="ECO:0000256" key="1">
    <source>
        <dbReference type="ARBA" id="ARBA00001946"/>
    </source>
</evidence>
<dbReference type="Pfam" id="PF00989">
    <property type="entry name" value="PAS"/>
    <property type="match status" value="1"/>
</dbReference>
<dbReference type="Gene3D" id="3.30.70.270">
    <property type="match status" value="1"/>
</dbReference>
<dbReference type="Gene3D" id="3.20.20.450">
    <property type="entry name" value="EAL domain"/>
    <property type="match status" value="1"/>
</dbReference>
<evidence type="ECO:0000313" key="8">
    <source>
        <dbReference type="Proteomes" id="UP000243640"/>
    </source>
</evidence>
<evidence type="ECO:0000313" key="7">
    <source>
        <dbReference type="EMBL" id="TDW59112.1"/>
    </source>
</evidence>
<feature type="domain" description="GGDEF" evidence="5">
    <location>
        <begin position="429"/>
        <end position="562"/>
    </location>
</feature>
<dbReference type="InterPro" id="IPR000160">
    <property type="entry name" value="GGDEF_dom"/>
</dbReference>
<dbReference type="PANTHER" id="PTHR44757:SF2">
    <property type="entry name" value="BIOFILM ARCHITECTURE MAINTENANCE PROTEIN MBAA"/>
    <property type="match status" value="1"/>
</dbReference>
<dbReference type="SUPFAM" id="SSF55073">
    <property type="entry name" value="Nucleotide cyclase"/>
    <property type="match status" value="1"/>
</dbReference>
<dbReference type="GO" id="GO:0006355">
    <property type="term" value="P:regulation of DNA-templated transcription"/>
    <property type="evidence" value="ECO:0007669"/>
    <property type="project" value="InterPro"/>
</dbReference>
<dbReference type="NCBIfam" id="TIGR00254">
    <property type="entry name" value="GGDEF"/>
    <property type="match status" value="1"/>
</dbReference>
<dbReference type="EMBL" id="SODO01000006">
    <property type="protein sequence ID" value="TDW59112.1"/>
    <property type="molecule type" value="Genomic_DNA"/>
</dbReference>
<dbReference type="InterPro" id="IPR029787">
    <property type="entry name" value="Nucleotide_cyclase"/>
</dbReference>
<dbReference type="SMART" id="SM00267">
    <property type="entry name" value="GGDEF"/>
    <property type="match status" value="1"/>
</dbReference>
<feature type="domain" description="PAS" evidence="2">
    <location>
        <begin position="275"/>
        <end position="319"/>
    </location>
</feature>
<evidence type="ECO:0000313" key="6">
    <source>
        <dbReference type="EMBL" id="OYD24373.1"/>
    </source>
</evidence>
<dbReference type="PROSITE" id="PS50113">
    <property type="entry name" value="PAC"/>
    <property type="match status" value="1"/>
</dbReference>
<dbReference type="PANTHER" id="PTHR44757">
    <property type="entry name" value="DIGUANYLATE CYCLASE DGCP"/>
    <property type="match status" value="1"/>
</dbReference>
<feature type="domain" description="EAL" evidence="4">
    <location>
        <begin position="571"/>
        <end position="825"/>
    </location>
</feature>
<dbReference type="Pfam" id="PF00990">
    <property type="entry name" value="GGDEF"/>
    <property type="match status" value="1"/>
</dbReference>